<feature type="region of interest" description="Disordered" evidence="1">
    <location>
        <begin position="220"/>
        <end position="252"/>
    </location>
</feature>
<sequence length="427" mass="45313">MLLSQRAIPRMRRLLSSSSDQAAEANAQLESLHEVSTAVDLAALGRRTEAASLLERAVEICSGSMGEDCALTRAAVHRLAQVLYDDQRFGAAEAILRKGESNARKQFPTELLLLSKAQLFQGKIPVAVETSSRAVDLCQQDEDNTPDTDALGQALRQLGVIQVLSGEEDDAETSLLRAARLGSTSADQGKGLAAVAAFNIARGDEQSVEEAVELLNEACATTSESDEHKEPTATAEAESEKEGGDGNDAAASAATSKVARLAHASVLSTAAQGELVLERGTATASERLGEALKIREQLLPIGHPATAWTLSLLARCHVAAGEAVTAEGLFRAALDSLQGIAEEVDDGIARRQRSAGTVALPLLFASPLHPHTKAATLRGYSELLLQWEKREAEGEVVARQAEKVESSLLLKPPVGLTLHMLHLDDVY</sequence>
<dbReference type="EMBL" id="FN649729">
    <property type="protein sequence ID" value="CBJ27537.1"/>
    <property type="molecule type" value="Genomic_DNA"/>
</dbReference>
<reference evidence="2 3" key="1">
    <citation type="journal article" date="2010" name="Nature">
        <title>The Ectocarpus genome and the independent evolution of multicellularity in brown algae.</title>
        <authorList>
            <person name="Cock J.M."/>
            <person name="Sterck L."/>
            <person name="Rouze P."/>
            <person name="Scornet D."/>
            <person name="Allen A.E."/>
            <person name="Amoutzias G."/>
            <person name="Anthouard V."/>
            <person name="Artiguenave F."/>
            <person name="Aury J.M."/>
            <person name="Badger J.H."/>
            <person name="Beszteri B."/>
            <person name="Billiau K."/>
            <person name="Bonnet E."/>
            <person name="Bothwell J.H."/>
            <person name="Bowler C."/>
            <person name="Boyen C."/>
            <person name="Brownlee C."/>
            <person name="Carrano C.J."/>
            <person name="Charrier B."/>
            <person name="Cho G.Y."/>
            <person name="Coelho S.M."/>
            <person name="Collen J."/>
            <person name="Corre E."/>
            <person name="Da Silva C."/>
            <person name="Delage L."/>
            <person name="Delaroque N."/>
            <person name="Dittami S.M."/>
            <person name="Doulbeau S."/>
            <person name="Elias M."/>
            <person name="Farnham G."/>
            <person name="Gachon C.M."/>
            <person name="Gschloessl B."/>
            <person name="Heesch S."/>
            <person name="Jabbari K."/>
            <person name="Jubin C."/>
            <person name="Kawai H."/>
            <person name="Kimura K."/>
            <person name="Kloareg B."/>
            <person name="Kupper F.C."/>
            <person name="Lang D."/>
            <person name="Le Bail A."/>
            <person name="Leblanc C."/>
            <person name="Lerouge P."/>
            <person name="Lohr M."/>
            <person name="Lopez P.J."/>
            <person name="Martens C."/>
            <person name="Maumus F."/>
            <person name="Michel G."/>
            <person name="Miranda-Saavedra D."/>
            <person name="Morales J."/>
            <person name="Moreau H."/>
            <person name="Motomura T."/>
            <person name="Nagasato C."/>
            <person name="Napoli C.A."/>
            <person name="Nelson D.R."/>
            <person name="Nyvall-Collen P."/>
            <person name="Peters A.F."/>
            <person name="Pommier C."/>
            <person name="Potin P."/>
            <person name="Poulain J."/>
            <person name="Quesneville H."/>
            <person name="Read B."/>
            <person name="Rensing S.A."/>
            <person name="Ritter A."/>
            <person name="Rousvoal S."/>
            <person name="Samanta M."/>
            <person name="Samson G."/>
            <person name="Schroeder D.C."/>
            <person name="Segurens B."/>
            <person name="Strittmatter M."/>
            <person name="Tonon T."/>
            <person name="Tregear J.W."/>
            <person name="Valentin K."/>
            <person name="von Dassow P."/>
            <person name="Yamagishi T."/>
            <person name="Van de Peer Y."/>
            <person name="Wincker P."/>
        </authorList>
    </citation>
    <scope>NUCLEOTIDE SEQUENCE [LARGE SCALE GENOMIC DNA]</scope>
    <source>
        <strain evidence="3">Ec32 / CCAP1310/4</strain>
    </source>
</reference>
<accession>D7G6E2</accession>
<evidence type="ECO:0000256" key="1">
    <source>
        <dbReference type="SAM" id="MobiDB-lite"/>
    </source>
</evidence>
<protein>
    <submittedName>
        <fullName evidence="2">Uncharacterized protein</fullName>
    </submittedName>
</protein>
<dbReference type="EMBL" id="FN648960">
    <property type="protein sequence ID" value="CBJ27537.1"/>
    <property type="molecule type" value="Genomic_DNA"/>
</dbReference>
<dbReference type="AlphaFoldDB" id="D7G6E2"/>
<dbReference type="InterPro" id="IPR011990">
    <property type="entry name" value="TPR-like_helical_dom_sf"/>
</dbReference>
<dbReference type="OrthoDB" id="193465at2759"/>
<organism evidence="2 3">
    <name type="scientific">Ectocarpus siliculosus</name>
    <name type="common">Brown alga</name>
    <name type="synonym">Conferva siliculosa</name>
    <dbReference type="NCBI Taxonomy" id="2880"/>
    <lineage>
        <taxon>Eukaryota</taxon>
        <taxon>Sar</taxon>
        <taxon>Stramenopiles</taxon>
        <taxon>Ochrophyta</taxon>
        <taxon>PX clade</taxon>
        <taxon>Phaeophyceae</taxon>
        <taxon>Ectocarpales</taxon>
        <taxon>Ectocarpaceae</taxon>
        <taxon>Ectocarpus</taxon>
    </lineage>
</organism>
<name>D7G6E2_ECTSI</name>
<proteinExistence type="predicted"/>
<evidence type="ECO:0000313" key="2">
    <source>
        <dbReference type="EMBL" id="CBJ27537.1"/>
    </source>
</evidence>
<dbReference type="Gene3D" id="1.25.40.10">
    <property type="entry name" value="Tetratricopeptide repeat domain"/>
    <property type="match status" value="2"/>
</dbReference>
<keyword evidence="3" id="KW-1185">Reference proteome</keyword>
<gene>
    <name evidence="2" type="ORF">Esi_0073_0136</name>
</gene>
<dbReference type="InParanoid" id="D7G6E2"/>
<dbReference type="SUPFAM" id="SSF48452">
    <property type="entry name" value="TPR-like"/>
    <property type="match status" value="1"/>
</dbReference>
<evidence type="ECO:0000313" key="3">
    <source>
        <dbReference type="Proteomes" id="UP000002630"/>
    </source>
</evidence>
<dbReference type="Proteomes" id="UP000002630">
    <property type="component" value="Linkage Group LG04"/>
</dbReference>